<dbReference type="Gene3D" id="3.40.50.1000">
    <property type="entry name" value="HAD superfamily/HAD-like"/>
    <property type="match status" value="1"/>
</dbReference>
<keyword evidence="5 8" id="KW-0378">Hydrolase</keyword>
<proteinExistence type="inferred from homology"/>
<dbReference type="NCBIfam" id="TIGR01670">
    <property type="entry name" value="KdsC-phosphatas"/>
    <property type="match status" value="1"/>
</dbReference>
<evidence type="ECO:0000256" key="4">
    <source>
        <dbReference type="ARBA" id="ARBA00022723"/>
    </source>
</evidence>
<dbReference type="NCBIfam" id="TIGR01549">
    <property type="entry name" value="HAD-SF-IA-v1"/>
    <property type="match status" value="1"/>
</dbReference>
<comment type="subunit">
    <text evidence="3">Homotetramer.</text>
</comment>
<gene>
    <name evidence="8" type="ORF">J3R75_002843</name>
</gene>
<dbReference type="InterPro" id="IPR023214">
    <property type="entry name" value="HAD_sf"/>
</dbReference>
<feature type="binding site" evidence="7">
    <location>
        <position position="16"/>
    </location>
    <ligand>
        <name>Mg(2+)</name>
        <dbReference type="ChEBI" id="CHEBI:18420"/>
    </ligand>
</feature>
<dbReference type="PANTHER" id="PTHR21485:SF3">
    <property type="entry name" value="N-ACYLNEURAMINATE CYTIDYLYLTRANSFERASE"/>
    <property type="match status" value="1"/>
</dbReference>
<sequence length="175" mass="18614">MDWSAKAQDIRAVVLDVDGVLTDGRIGYGGGSDDEIKFFHVRDGVGIALLRQGGIKVGIITGRCSKANRRRAEELKLDFIVEGQLRKSDALLALCEQLGLQPAHCLYVGDDVIDIGPMRLAGVAVAVGDAAAEAKAAASWVASAPGGRGAVREVAEWLLKAQGRWDQLIAERYGC</sequence>
<evidence type="ECO:0000256" key="2">
    <source>
        <dbReference type="ARBA" id="ARBA00005893"/>
    </source>
</evidence>
<dbReference type="SFLD" id="SFLDS00003">
    <property type="entry name" value="Haloacid_Dehalogenase"/>
    <property type="match status" value="1"/>
</dbReference>
<comment type="similarity">
    <text evidence="2">Belongs to the KdsC family.</text>
</comment>
<dbReference type="InterPro" id="IPR050793">
    <property type="entry name" value="CMP-NeuNAc_synthase"/>
</dbReference>
<feature type="binding site" evidence="7">
    <location>
        <position position="110"/>
    </location>
    <ligand>
        <name>Mg(2+)</name>
        <dbReference type="ChEBI" id="CHEBI:18420"/>
    </ligand>
</feature>
<dbReference type="FunFam" id="3.40.50.1000:FF:000029">
    <property type="entry name" value="3-deoxy-D-manno-octulosonate 8-phosphate phosphatase KdsC"/>
    <property type="match status" value="1"/>
</dbReference>
<dbReference type="InterPro" id="IPR006549">
    <property type="entry name" value="HAD-SF_hydro_IIIA"/>
</dbReference>
<reference evidence="8" key="1">
    <citation type="submission" date="2023-07" db="EMBL/GenBank/DDBJ databases">
        <title>Genomic Encyclopedia of Type Strains, Phase IV (KMG-IV): sequencing the most valuable type-strain genomes for metagenomic binning, comparative biology and taxonomic classification.</title>
        <authorList>
            <person name="Goeker M."/>
        </authorList>
    </citation>
    <scope>NUCLEOTIDE SEQUENCE</scope>
    <source>
        <strain evidence="8">DSM 24202</strain>
    </source>
</reference>
<accession>A0AAE3VI81</accession>
<evidence type="ECO:0000256" key="3">
    <source>
        <dbReference type="ARBA" id="ARBA00011881"/>
    </source>
</evidence>
<dbReference type="InterPro" id="IPR010023">
    <property type="entry name" value="KdsC_fam"/>
</dbReference>
<dbReference type="SFLD" id="SFLDG01138">
    <property type="entry name" value="C1.6.2:_Deoxy-d-mannose-octulo"/>
    <property type="match status" value="1"/>
</dbReference>
<dbReference type="EC" id="3.1.3.45" evidence="8"/>
<dbReference type="Proteomes" id="UP001238163">
    <property type="component" value="Unassembled WGS sequence"/>
</dbReference>
<evidence type="ECO:0000256" key="6">
    <source>
        <dbReference type="ARBA" id="ARBA00022842"/>
    </source>
</evidence>
<evidence type="ECO:0000256" key="1">
    <source>
        <dbReference type="ARBA" id="ARBA00001946"/>
    </source>
</evidence>
<organism evidence="8 9">
    <name type="scientific">Oligosphaera ethanolica</name>
    <dbReference type="NCBI Taxonomy" id="760260"/>
    <lineage>
        <taxon>Bacteria</taxon>
        <taxon>Pseudomonadati</taxon>
        <taxon>Lentisphaerota</taxon>
        <taxon>Oligosphaeria</taxon>
        <taxon>Oligosphaerales</taxon>
        <taxon>Oligosphaeraceae</taxon>
        <taxon>Oligosphaera</taxon>
    </lineage>
</organism>
<protein>
    <submittedName>
        <fullName evidence="8">3-deoxy-D-manno-octulosonate 8-phosphate phosphatase (KDO 8-P phosphatase)</fullName>
        <ecNumber evidence="8">3.1.3.45</ecNumber>
    </submittedName>
</protein>
<dbReference type="Pfam" id="PF08282">
    <property type="entry name" value="Hydrolase_3"/>
    <property type="match status" value="1"/>
</dbReference>
<dbReference type="EMBL" id="JAUSVL010000001">
    <property type="protein sequence ID" value="MDQ0290736.1"/>
    <property type="molecule type" value="Genomic_DNA"/>
</dbReference>
<dbReference type="InterPro" id="IPR006439">
    <property type="entry name" value="HAD-SF_hydro_IA"/>
</dbReference>
<dbReference type="AlphaFoldDB" id="A0AAE3VI81"/>
<dbReference type="NCBIfam" id="TIGR01662">
    <property type="entry name" value="HAD-SF-IIIA"/>
    <property type="match status" value="1"/>
</dbReference>
<dbReference type="PANTHER" id="PTHR21485">
    <property type="entry name" value="HAD SUPERFAMILY MEMBERS CMAS AND KDSC"/>
    <property type="match status" value="1"/>
</dbReference>
<keyword evidence="6 7" id="KW-0460">Magnesium</keyword>
<dbReference type="SUPFAM" id="SSF56784">
    <property type="entry name" value="HAD-like"/>
    <property type="match status" value="1"/>
</dbReference>
<dbReference type="PIRSF" id="PIRSF006118">
    <property type="entry name" value="KDO8-P_Ptase"/>
    <property type="match status" value="1"/>
</dbReference>
<dbReference type="SFLD" id="SFLDG01136">
    <property type="entry name" value="C1.6:_Phosphoserine_Phosphatas"/>
    <property type="match status" value="1"/>
</dbReference>
<keyword evidence="9" id="KW-1185">Reference proteome</keyword>
<dbReference type="GO" id="GO:0008781">
    <property type="term" value="F:N-acylneuraminate cytidylyltransferase activity"/>
    <property type="evidence" value="ECO:0007669"/>
    <property type="project" value="TreeGrafter"/>
</dbReference>
<evidence type="ECO:0000313" key="8">
    <source>
        <dbReference type="EMBL" id="MDQ0290736.1"/>
    </source>
</evidence>
<evidence type="ECO:0000313" key="9">
    <source>
        <dbReference type="Proteomes" id="UP001238163"/>
    </source>
</evidence>
<comment type="caution">
    <text evidence="8">The sequence shown here is derived from an EMBL/GenBank/DDBJ whole genome shotgun (WGS) entry which is preliminary data.</text>
</comment>
<evidence type="ECO:0000256" key="7">
    <source>
        <dbReference type="PIRSR" id="PIRSR006118-2"/>
    </source>
</evidence>
<dbReference type="RefSeq" id="WP_307262548.1">
    <property type="nucleotide sequence ID" value="NZ_JAUSVL010000001.1"/>
</dbReference>
<dbReference type="GO" id="GO:0046872">
    <property type="term" value="F:metal ion binding"/>
    <property type="evidence" value="ECO:0007669"/>
    <property type="project" value="UniProtKB-KW"/>
</dbReference>
<dbReference type="GO" id="GO:0019143">
    <property type="term" value="F:3-deoxy-manno-octulosonate-8-phosphatase activity"/>
    <property type="evidence" value="ECO:0007669"/>
    <property type="project" value="UniProtKB-EC"/>
</dbReference>
<evidence type="ECO:0000256" key="5">
    <source>
        <dbReference type="ARBA" id="ARBA00022801"/>
    </source>
</evidence>
<feature type="binding site" evidence="7">
    <location>
        <position position="18"/>
    </location>
    <ligand>
        <name>substrate</name>
    </ligand>
</feature>
<dbReference type="InterPro" id="IPR036412">
    <property type="entry name" value="HAD-like_sf"/>
</dbReference>
<comment type="cofactor">
    <cofactor evidence="1 7">
        <name>Mg(2+)</name>
        <dbReference type="ChEBI" id="CHEBI:18420"/>
    </cofactor>
</comment>
<name>A0AAE3VI81_9BACT</name>
<keyword evidence="4 7" id="KW-0479">Metal-binding</keyword>